<feature type="domain" description="HTH cro/C1-type" evidence="2">
    <location>
        <begin position="16"/>
        <end position="70"/>
    </location>
</feature>
<dbReference type="PANTHER" id="PTHR46797:SF1">
    <property type="entry name" value="METHYLPHOSPHONATE SYNTHASE"/>
    <property type="match status" value="1"/>
</dbReference>
<dbReference type="Gene3D" id="1.10.260.40">
    <property type="entry name" value="lambda repressor-like DNA-binding domains"/>
    <property type="match status" value="1"/>
</dbReference>
<dbReference type="AlphaFoldDB" id="A0A212K8J0"/>
<dbReference type="InterPro" id="IPR050807">
    <property type="entry name" value="TransReg_Diox_bact_type"/>
</dbReference>
<dbReference type="PROSITE" id="PS50943">
    <property type="entry name" value="HTH_CROC1"/>
    <property type="match status" value="1"/>
</dbReference>
<protein>
    <recommendedName>
        <fullName evidence="2">HTH cro/C1-type domain-containing protein</fullName>
    </recommendedName>
</protein>
<dbReference type="SMART" id="SM00530">
    <property type="entry name" value="HTH_XRE"/>
    <property type="match status" value="1"/>
</dbReference>
<evidence type="ECO:0000259" key="2">
    <source>
        <dbReference type="PROSITE" id="PS50943"/>
    </source>
</evidence>
<keyword evidence="1" id="KW-0238">DNA-binding</keyword>
<reference evidence="3" key="1">
    <citation type="submission" date="2016-04" db="EMBL/GenBank/DDBJ databases">
        <authorList>
            <person name="Evans L.H."/>
            <person name="Alamgir A."/>
            <person name="Owens N."/>
            <person name="Weber N.D."/>
            <person name="Virtaneva K."/>
            <person name="Barbian K."/>
            <person name="Babar A."/>
            <person name="Rosenke K."/>
        </authorList>
    </citation>
    <scope>NUCLEOTIDE SEQUENCE</scope>
    <source>
        <strain evidence="3">86</strain>
    </source>
</reference>
<dbReference type="GO" id="GO:0005829">
    <property type="term" value="C:cytosol"/>
    <property type="evidence" value="ECO:0007669"/>
    <property type="project" value="TreeGrafter"/>
</dbReference>
<dbReference type="GO" id="GO:0003700">
    <property type="term" value="F:DNA-binding transcription factor activity"/>
    <property type="evidence" value="ECO:0007669"/>
    <property type="project" value="TreeGrafter"/>
</dbReference>
<organism evidence="3">
    <name type="scientific">uncultured delta proteobacterium</name>
    <dbReference type="NCBI Taxonomy" id="34034"/>
    <lineage>
        <taxon>Bacteria</taxon>
        <taxon>Deltaproteobacteria</taxon>
        <taxon>environmental samples</taxon>
    </lineage>
</organism>
<dbReference type="PANTHER" id="PTHR46797">
    <property type="entry name" value="HTH-TYPE TRANSCRIPTIONAL REGULATOR"/>
    <property type="match status" value="1"/>
</dbReference>
<dbReference type="Pfam" id="PF01381">
    <property type="entry name" value="HTH_3"/>
    <property type="match status" value="1"/>
</dbReference>
<proteinExistence type="predicted"/>
<dbReference type="CDD" id="cd00093">
    <property type="entry name" value="HTH_XRE"/>
    <property type="match status" value="1"/>
</dbReference>
<dbReference type="GO" id="GO:0003677">
    <property type="term" value="F:DNA binding"/>
    <property type="evidence" value="ECO:0007669"/>
    <property type="project" value="UniProtKB-KW"/>
</dbReference>
<dbReference type="InterPro" id="IPR010982">
    <property type="entry name" value="Lambda_DNA-bd_dom_sf"/>
</dbReference>
<sequence length="81" mass="9431">MSGRREKKSPYFGEILRAYRLEKQLTQEQLSERVDVLRSFISSLENGTRQPSFEMIFRLAKALDITPGKLLDPVAEKMEQK</sequence>
<accession>A0A212K8J0</accession>
<dbReference type="SUPFAM" id="SSF47413">
    <property type="entry name" value="lambda repressor-like DNA-binding domains"/>
    <property type="match status" value="1"/>
</dbReference>
<gene>
    <name evidence="3" type="ORF">KL86DPRO_30145</name>
</gene>
<evidence type="ECO:0000256" key="1">
    <source>
        <dbReference type="ARBA" id="ARBA00023125"/>
    </source>
</evidence>
<dbReference type="InterPro" id="IPR001387">
    <property type="entry name" value="Cro/C1-type_HTH"/>
</dbReference>
<dbReference type="EMBL" id="FLUQ01000003">
    <property type="protein sequence ID" value="SBW07947.1"/>
    <property type="molecule type" value="Genomic_DNA"/>
</dbReference>
<name>A0A212K8J0_9DELT</name>
<evidence type="ECO:0000313" key="3">
    <source>
        <dbReference type="EMBL" id="SBW07947.1"/>
    </source>
</evidence>